<dbReference type="AlphaFoldDB" id="A0A317DI23"/>
<proteinExistence type="predicted"/>
<dbReference type="Proteomes" id="UP000246050">
    <property type="component" value="Unassembled WGS sequence"/>
</dbReference>
<reference evidence="1 2" key="1">
    <citation type="submission" date="2018-05" db="EMBL/GenBank/DDBJ databases">
        <title>Micromonosporas from Atacama Desert.</title>
        <authorList>
            <person name="Carro L."/>
            <person name="Golinska P."/>
            <person name="Klenk H.-P."/>
            <person name="Goodfellow M."/>
        </authorList>
    </citation>
    <scope>NUCLEOTIDE SEQUENCE [LARGE SCALE GENOMIC DNA]</scope>
    <source>
        <strain evidence="1 2">4G51</strain>
    </source>
</reference>
<protein>
    <submittedName>
        <fullName evidence="1">Uncharacterized protein</fullName>
    </submittedName>
</protein>
<evidence type="ECO:0000313" key="2">
    <source>
        <dbReference type="Proteomes" id="UP000246050"/>
    </source>
</evidence>
<organism evidence="1 2">
    <name type="scientific">Micromonospora sicca</name>
    <dbReference type="NCBI Taxonomy" id="2202420"/>
    <lineage>
        <taxon>Bacteria</taxon>
        <taxon>Bacillati</taxon>
        <taxon>Actinomycetota</taxon>
        <taxon>Actinomycetes</taxon>
        <taxon>Micromonosporales</taxon>
        <taxon>Micromonosporaceae</taxon>
        <taxon>Micromonospora</taxon>
    </lineage>
</organism>
<comment type="caution">
    <text evidence="1">The sequence shown here is derived from an EMBL/GenBank/DDBJ whole genome shotgun (WGS) entry which is preliminary data.</text>
</comment>
<name>A0A317DI23_9ACTN</name>
<gene>
    <name evidence="1" type="ORF">DKT69_18640</name>
</gene>
<sequence>MSTIVRPSPPLLPDGPETITFCERLASSRPFHQCTLLLARGNFVLEIDASDENGDLAATQKLLTRLAPLAVAALQKAA</sequence>
<evidence type="ECO:0000313" key="1">
    <source>
        <dbReference type="EMBL" id="PWR13870.1"/>
    </source>
</evidence>
<dbReference type="EMBL" id="QGKS01000253">
    <property type="protein sequence ID" value="PWR13870.1"/>
    <property type="molecule type" value="Genomic_DNA"/>
</dbReference>
<accession>A0A317DI23</accession>